<dbReference type="AlphaFoldDB" id="A0A917E5M8"/>
<keyword evidence="2" id="KW-1185">Reference proteome</keyword>
<comment type="caution">
    <text evidence="1">The sequence shown here is derived from an EMBL/GenBank/DDBJ whole genome shotgun (WGS) entry which is preliminary data.</text>
</comment>
<evidence type="ECO:0000313" key="2">
    <source>
        <dbReference type="Proteomes" id="UP000599688"/>
    </source>
</evidence>
<gene>
    <name evidence="1" type="ORF">GCM10010831_05770</name>
</gene>
<accession>A0A917E5M8</accession>
<proteinExistence type="predicted"/>
<dbReference type="EMBL" id="BMGL01000003">
    <property type="protein sequence ID" value="GGE07116.1"/>
    <property type="molecule type" value="Genomic_DNA"/>
</dbReference>
<sequence length="63" mass="6903">MGLTLVGVSTSTLLTVVEGVDFFISCVDVDFGFDEFVVLTFRFVPHDANKNKSTNAIKVAFEN</sequence>
<evidence type="ECO:0000313" key="1">
    <source>
        <dbReference type="EMBL" id="GGE07116.1"/>
    </source>
</evidence>
<name>A0A917E5M8_9FLAO</name>
<dbReference type="Proteomes" id="UP000599688">
    <property type="component" value="Unassembled WGS sequence"/>
</dbReference>
<organism evidence="1 2">
    <name type="scientific">Psychroflexus salis</name>
    <dbReference type="NCBI Taxonomy" id="1526574"/>
    <lineage>
        <taxon>Bacteria</taxon>
        <taxon>Pseudomonadati</taxon>
        <taxon>Bacteroidota</taxon>
        <taxon>Flavobacteriia</taxon>
        <taxon>Flavobacteriales</taxon>
        <taxon>Flavobacteriaceae</taxon>
        <taxon>Psychroflexus</taxon>
    </lineage>
</organism>
<reference evidence="1 2" key="1">
    <citation type="journal article" date="2014" name="Int. J. Syst. Evol. Microbiol.">
        <title>Complete genome sequence of Corynebacterium casei LMG S-19264T (=DSM 44701T), isolated from a smear-ripened cheese.</title>
        <authorList>
            <consortium name="US DOE Joint Genome Institute (JGI-PGF)"/>
            <person name="Walter F."/>
            <person name="Albersmeier A."/>
            <person name="Kalinowski J."/>
            <person name="Ruckert C."/>
        </authorList>
    </citation>
    <scope>NUCLEOTIDE SEQUENCE [LARGE SCALE GENOMIC DNA]</scope>
    <source>
        <strain evidence="1 2">CGMCC 1.12925</strain>
    </source>
</reference>
<protein>
    <submittedName>
        <fullName evidence="1">Uncharacterized protein</fullName>
    </submittedName>
</protein>